<protein>
    <submittedName>
        <fullName evidence="4">Monosaccharide-transporting ATPase</fullName>
    </submittedName>
</protein>
<dbReference type="PATRIC" id="fig|1294142.3.peg.1112"/>
<organism evidence="4 5">
    <name type="scientific">Clostridium intestinale URNW</name>
    <dbReference type="NCBI Taxonomy" id="1294142"/>
    <lineage>
        <taxon>Bacteria</taxon>
        <taxon>Bacillati</taxon>
        <taxon>Bacillota</taxon>
        <taxon>Clostridia</taxon>
        <taxon>Eubacteriales</taxon>
        <taxon>Clostridiaceae</taxon>
        <taxon>Clostridium</taxon>
    </lineage>
</organism>
<proteinExistence type="predicted"/>
<evidence type="ECO:0000313" key="4">
    <source>
        <dbReference type="EMBL" id="ERK31537.1"/>
    </source>
</evidence>
<accession>U2N7S7</accession>
<evidence type="ECO:0000256" key="2">
    <source>
        <dbReference type="ARBA" id="ARBA00022729"/>
    </source>
</evidence>
<dbReference type="SUPFAM" id="SSF53822">
    <property type="entry name" value="Periplasmic binding protein-like I"/>
    <property type="match status" value="1"/>
</dbReference>
<name>U2N7S7_9CLOT</name>
<comment type="caution">
    <text evidence="4">The sequence shown here is derived from an EMBL/GenBank/DDBJ whole genome shotgun (WGS) entry which is preliminary data.</text>
</comment>
<keyword evidence="5" id="KW-1185">Reference proteome</keyword>
<dbReference type="Proteomes" id="UP000016721">
    <property type="component" value="Unassembled WGS sequence"/>
</dbReference>
<dbReference type="HOGENOM" id="CLU_037628_13_0_9"/>
<dbReference type="EMBL" id="APJA01000011">
    <property type="protein sequence ID" value="ERK31537.1"/>
    <property type="molecule type" value="Genomic_DNA"/>
</dbReference>
<dbReference type="Pfam" id="PF13407">
    <property type="entry name" value="Peripla_BP_4"/>
    <property type="match status" value="1"/>
</dbReference>
<keyword evidence="2" id="KW-0732">Signal</keyword>
<dbReference type="GO" id="GO:0030246">
    <property type="term" value="F:carbohydrate binding"/>
    <property type="evidence" value="ECO:0007669"/>
    <property type="project" value="TreeGrafter"/>
</dbReference>
<dbReference type="InterPro" id="IPR028082">
    <property type="entry name" value="Peripla_BP_I"/>
</dbReference>
<reference evidence="4 5" key="1">
    <citation type="journal article" date="2013" name="Genome Announc.">
        <title>Draft Genome Sequence of the Hydrogen- and Ethanol-Producing Bacterium Clostridium intestinale Strain URNW.</title>
        <authorList>
            <person name="Lal S."/>
            <person name="Ramachandran U."/>
            <person name="Zhang X."/>
            <person name="Sparling R."/>
            <person name="Levin D.B."/>
        </authorList>
    </citation>
    <scope>NUCLEOTIDE SEQUENCE [LARGE SCALE GENOMIC DNA]</scope>
    <source>
        <strain evidence="4 5">URNW</strain>
    </source>
</reference>
<comment type="subcellular location">
    <subcellularLocation>
        <location evidence="1">Cell envelope</location>
    </subcellularLocation>
</comment>
<dbReference type="InterPro" id="IPR025997">
    <property type="entry name" value="SBP_2_dom"/>
</dbReference>
<gene>
    <name evidence="4" type="ORF">CINTURNW_1112</name>
</gene>
<dbReference type="PANTHER" id="PTHR30036">
    <property type="entry name" value="D-XYLOSE-BINDING PERIPLASMIC PROTEIN"/>
    <property type="match status" value="1"/>
</dbReference>
<dbReference type="InterPro" id="IPR050555">
    <property type="entry name" value="Bact_Solute-Bind_Prot2"/>
</dbReference>
<evidence type="ECO:0000313" key="5">
    <source>
        <dbReference type="Proteomes" id="UP000016721"/>
    </source>
</evidence>
<evidence type="ECO:0000256" key="1">
    <source>
        <dbReference type="ARBA" id="ARBA00004196"/>
    </source>
</evidence>
<sequence>MYVSIPDVFYVPVRHLLNNENLFTLAQNSPRQILIGVSLPNQREDRWIMDATAMKKEADSQGATLKIEYFDFDPVKQTQQVAEMIKERVSIIIIVPIDEESTKKLVEDAHAVGIKVISYEAIAINSDINFFIGFNNIRVGELQGRYLTTYVPKGNYILLSGSPKGELFKEGAMEYITPLVLNRSVKIIADKVIEGWIPIDAYTIVSDILNNVTDKIDGVLAPNDATAGAVIAALNEHGLAGITAVTGQDADLAAIKRIVYGTQLMTVFKDSRELAKTAVDTAIKLVNGSVIDVTNDINNGLKNIPSILVNPIAVDKSNIDKTLVDTGIYKKDEIFKRLN</sequence>
<dbReference type="Gene3D" id="3.40.50.2300">
    <property type="match status" value="2"/>
</dbReference>
<dbReference type="GO" id="GO:0030288">
    <property type="term" value="C:outer membrane-bounded periplasmic space"/>
    <property type="evidence" value="ECO:0007669"/>
    <property type="project" value="TreeGrafter"/>
</dbReference>
<dbReference type="eggNOG" id="COG4213">
    <property type="taxonomic scope" value="Bacteria"/>
</dbReference>
<evidence type="ECO:0000259" key="3">
    <source>
        <dbReference type="Pfam" id="PF13407"/>
    </source>
</evidence>
<dbReference type="STRING" id="1294142.CINTURNW_1112"/>
<dbReference type="AlphaFoldDB" id="U2N7S7"/>
<dbReference type="OrthoDB" id="9769193at2"/>
<dbReference type="RefSeq" id="WP_021801138.1">
    <property type="nucleotide sequence ID" value="NZ_KI273145.1"/>
</dbReference>
<dbReference type="PANTHER" id="PTHR30036:SF1">
    <property type="entry name" value="D-XYLOSE-BINDING PERIPLASMIC PROTEIN"/>
    <property type="match status" value="1"/>
</dbReference>
<feature type="domain" description="Periplasmic binding protein" evidence="3">
    <location>
        <begin position="35"/>
        <end position="288"/>
    </location>
</feature>